<sequence>MPALRIPRRVLALAAPVAAAIAFTGVATAAPPQPLGTAITIGCINQGSLASFTSVTAQPGPDEGIPGGHVLFSTREALWPVPAAGQVSVAWLNRNNGRAGIVDLGGAYPNLSTLVDTGPGEVVATVFGSVNLGSGPLCNSTPAVGGVMVP</sequence>
<comment type="caution">
    <text evidence="2">The sequence shown here is derived from an EMBL/GenBank/DDBJ whole genome shotgun (WGS) entry which is preliminary data.</text>
</comment>
<feature type="signal peptide" evidence="1">
    <location>
        <begin position="1"/>
        <end position="29"/>
    </location>
</feature>
<dbReference type="RefSeq" id="WP_060652068.1">
    <property type="nucleotide sequence ID" value="NZ_AZXY01000005.1"/>
</dbReference>
<organism evidence="2 3">
    <name type="scientific">Rhodococcus pyridinivorans KG-16</name>
    <dbReference type="NCBI Taxonomy" id="1441730"/>
    <lineage>
        <taxon>Bacteria</taxon>
        <taxon>Bacillati</taxon>
        <taxon>Actinomycetota</taxon>
        <taxon>Actinomycetes</taxon>
        <taxon>Mycobacteriales</taxon>
        <taxon>Nocardiaceae</taxon>
        <taxon>Rhodococcus</taxon>
    </lineage>
</organism>
<gene>
    <name evidence="2" type="ORF">Z045_12100</name>
</gene>
<evidence type="ECO:0000256" key="1">
    <source>
        <dbReference type="SAM" id="SignalP"/>
    </source>
</evidence>
<dbReference type="PATRIC" id="fig|1441730.3.peg.2519"/>
<protein>
    <submittedName>
        <fullName evidence="2">Uncharacterized protein</fullName>
    </submittedName>
</protein>
<dbReference type="EMBL" id="AZXY01000005">
    <property type="protein sequence ID" value="KSZ58614.1"/>
    <property type="molecule type" value="Genomic_DNA"/>
</dbReference>
<reference evidence="3" key="1">
    <citation type="submission" date="2015-01" db="EMBL/GenBank/DDBJ databases">
        <title>Draft genome sequence of Rhodococcus pyridinivorans strain KG-16, a hydrocarbon-degrading bacterium.</title>
        <authorList>
            <person name="Aggarwal R.K."/>
            <person name="Dawar C."/>
        </authorList>
    </citation>
    <scope>NUCLEOTIDE SEQUENCE [LARGE SCALE GENOMIC DNA]</scope>
    <source>
        <strain evidence="3">KG-16</strain>
    </source>
</reference>
<evidence type="ECO:0000313" key="3">
    <source>
        <dbReference type="Proteomes" id="UP000053060"/>
    </source>
</evidence>
<feature type="chain" id="PRO_5006898515" evidence="1">
    <location>
        <begin position="30"/>
        <end position="150"/>
    </location>
</feature>
<evidence type="ECO:0000313" key="2">
    <source>
        <dbReference type="EMBL" id="KSZ58614.1"/>
    </source>
</evidence>
<keyword evidence="1" id="KW-0732">Signal</keyword>
<dbReference type="Proteomes" id="UP000053060">
    <property type="component" value="Unassembled WGS sequence"/>
</dbReference>
<reference evidence="2 3" key="2">
    <citation type="journal article" date="2016" name="Genome Announc.">
        <title>Draft Genome Sequence of a Versatile Hydrocarbon-Degrading Bacterium, Rhodococcus pyridinivorans Strain KG-16, Collected from Oil Fields in India.</title>
        <authorList>
            <person name="Aggarwal R.K."/>
            <person name="Dawar C."/>
            <person name="Phanindranath R."/>
            <person name="Mutnuri L."/>
            <person name="Dayal A.M."/>
        </authorList>
    </citation>
    <scope>NUCLEOTIDE SEQUENCE [LARGE SCALE GENOMIC DNA]</scope>
    <source>
        <strain evidence="2 3">KG-16</strain>
    </source>
</reference>
<proteinExistence type="predicted"/>
<dbReference type="AlphaFoldDB" id="A0A0V9UKS0"/>
<accession>A0A0V9UKS0</accession>
<name>A0A0V9UKS0_9NOCA</name>